<feature type="domain" description="EamA" evidence="6">
    <location>
        <begin position="2"/>
        <end position="134"/>
    </location>
</feature>
<feature type="transmembrane region" description="Helical" evidence="5">
    <location>
        <begin position="261"/>
        <end position="279"/>
    </location>
</feature>
<organism evidence="7 8">
    <name type="scientific">Berkelbacteria bacterium GW2011_GWA2_46_7</name>
    <dbReference type="NCBI Taxonomy" id="1618335"/>
    <lineage>
        <taxon>Bacteria</taxon>
        <taxon>Candidatus Berkelbacteria</taxon>
    </lineage>
</organism>
<dbReference type="EMBL" id="LCMV01000008">
    <property type="protein sequence ID" value="KKU44355.1"/>
    <property type="molecule type" value="Genomic_DNA"/>
</dbReference>
<comment type="subcellular location">
    <subcellularLocation>
        <location evidence="1">Membrane</location>
        <topology evidence="1">Multi-pass membrane protein</topology>
    </subcellularLocation>
</comment>
<sequence>MISALISAVASAGGLIVDKIILSRRNVSLSIFIPVVFVFLFISTAVFTPLYGYIDWNTALLPNNLFLAMLMIVIAIAWNVLAYQSLQRESVHQHEVILMTGPIVTILLAALFFQEEFHLTIFILGLVASLAMLIARTERHHFKFDRIAYNLFLAVILMSIESIIIRELLYSYSPFSLYAIRTFFLAVFFWVYYRPRMSEIGRSPIWLLGLSGAIGALSMVTRFYAFGSLGVIFTTLISTLAPIVVFIGSWEILHERIRPRVIVASLVILICVAVATVLTNQL</sequence>
<evidence type="ECO:0000256" key="4">
    <source>
        <dbReference type="ARBA" id="ARBA00023136"/>
    </source>
</evidence>
<evidence type="ECO:0000256" key="3">
    <source>
        <dbReference type="ARBA" id="ARBA00022989"/>
    </source>
</evidence>
<feature type="transmembrane region" description="Helical" evidence="5">
    <location>
        <begin position="96"/>
        <end position="113"/>
    </location>
</feature>
<dbReference type="PANTHER" id="PTHR22911">
    <property type="entry name" value="ACYL-MALONYL CONDENSING ENZYME-RELATED"/>
    <property type="match status" value="1"/>
</dbReference>
<evidence type="ECO:0000313" key="8">
    <source>
        <dbReference type="Proteomes" id="UP000034487"/>
    </source>
</evidence>
<dbReference type="SUPFAM" id="SSF103481">
    <property type="entry name" value="Multidrug resistance efflux transporter EmrE"/>
    <property type="match status" value="2"/>
</dbReference>
<proteinExistence type="predicted"/>
<protein>
    <recommendedName>
        <fullName evidence="6">EamA domain-containing protein</fullName>
    </recommendedName>
</protein>
<evidence type="ECO:0000256" key="1">
    <source>
        <dbReference type="ARBA" id="ARBA00004141"/>
    </source>
</evidence>
<dbReference type="InterPro" id="IPR000620">
    <property type="entry name" value="EamA_dom"/>
</dbReference>
<dbReference type="AlphaFoldDB" id="A0A0G1TFY7"/>
<reference evidence="7 8" key="1">
    <citation type="journal article" date="2015" name="Nature">
        <title>rRNA introns, odd ribosomes, and small enigmatic genomes across a large radiation of phyla.</title>
        <authorList>
            <person name="Brown C.T."/>
            <person name="Hug L.A."/>
            <person name="Thomas B.C."/>
            <person name="Sharon I."/>
            <person name="Castelle C.J."/>
            <person name="Singh A."/>
            <person name="Wilkins M.J."/>
            <person name="Williams K.H."/>
            <person name="Banfield J.F."/>
        </authorList>
    </citation>
    <scope>NUCLEOTIDE SEQUENCE [LARGE SCALE GENOMIC DNA]</scope>
</reference>
<feature type="transmembrane region" description="Helical" evidence="5">
    <location>
        <begin position="147"/>
        <end position="169"/>
    </location>
</feature>
<feature type="transmembrane region" description="Helical" evidence="5">
    <location>
        <begin position="65"/>
        <end position="84"/>
    </location>
</feature>
<dbReference type="InterPro" id="IPR037185">
    <property type="entry name" value="EmrE-like"/>
</dbReference>
<feature type="transmembrane region" description="Helical" evidence="5">
    <location>
        <begin position="231"/>
        <end position="249"/>
    </location>
</feature>
<evidence type="ECO:0000313" key="7">
    <source>
        <dbReference type="EMBL" id="KKU44355.1"/>
    </source>
</evidence>
<gene>
    <name evidence="7" type="ORF">UX60_C0008G0009</name>
</gene>
<feature type="transmembrane region" description="Helical" evidence="5">
    <location>
        <begin position="205"/>
        <end position="225"/>
    </location>
</feature>
<feature type="transmembrane region" description="Helical" evidence="5">
    <location>
        <begin position="119"/>
        <end position="135"/>
    </location>
</feature>
<keyword evidence="4 5" id="KW-0472">Membrane</keyword>
<evidence type="ECO:0000256" key="5">
    <source>
        <dbReference type="SAM" id="Phobius"/>
    </source>
</evidence>
<keyword evidence="3 5" id="KW-1133">Transmembrane helix</keyword>
<dbReference type="PANTHER" id="PTHR22911:SF6">
    <property type="entry name" value="SOLUTE CARRIER FAMILY 35 MEMBER G1"/>
    <property type="match status" value="1"/>
</dbReference>
<feature type="domain" description="EamA" evidence="6">
    <location>
        <begin position="151"/>
        <end position="275"/>
    </location>
</feature>
<dbReference type="Pfam" id="PF00892">
    <property type="entry name" value="EamA"/>
    <property type="match status" value="2"/>
</dbReference>
<feature type="transmembrane region" description="Helical" evidence="5">
    <location>
        <begin position="29"/>
        <end position="53"/>
    </location>
</feature>
<comment type="caution">
    <text evidence="7">The sequence shown here is derived from an EMBL/GenBank/DDBJ whole genome shotgun (WGS) entry which is preliminary data.</text>
</comment>
<name>A0A0G1TFY7_9BACT</name>
<feature type="transmembrane region" description="Helical" evidence="5">
    <location>
        <begin position="175"/>
        <end position="193"/>
    </location>
</feature>
<evidence type="ECO:0000256" key="2">
    <source>
        <dbReference type="ARBA" id="ARBA00022692"/>
    </source>
</evidence>
<accession>A0A0G1TFY7</accession>
<dbReference type="Proteomes" id="UP000034487">
    <property type="component" value="Unassembled WGS sequence"/>
</dbReference>
<dbReference type="GO" id="GO:0016020">
    <property type="term" value="C:membrane"/>
    <property type="evidence" value="ECO:0007669"/>
    <property type="project" value="UniProtKB-SubCell"/>
</dbReference>
<evidence type="ECO:0000259" key="6">
    <source>
        <dbReference type="Pfam" id="PF00892"/>
    </source>
</evidence>
<keyword evidence="2 5" id="KW-0812">Transmembrane</keyword>